<evidence type="ECO:0000313" key="2">
    <source>
        <dbReference type="Proteomes" id="UP001501337"/>
    </source>
</evidence>
<sequence length="272" mass="30975">MILVGFTMSTASDDNWVIHSTGGPVLATAVHAGHAMREELRPYLEADEAELRREEDPLTDIWASAAPDHFLCRTSRFEVDLNRSRDMALATNPEHTWGKRIWRESPPQAMIERSLAQHDRFYGLMSDWIKSLITTHGKILLLDIHSYNHRRDGEYAPPASSSSNPDIDLGLTELNHDRYGSLIDVFSEALAQVPCQGRRPDVRGNVRYPDGGHWPEWVFAEFGDDVCTVTLEYKKFYMDEWTGHAYLPVVEDLRSGLAHAIEAATRELRQCR</sequence>
<dbReference type="Pfam" id="PF05013">
    <property type="entry name" value="FGase"/>
    <property type="match status" value="1"/>
</dbReference>
<evidence type="ECO:0000313" key="1">
    <source>
        <dbReference type="EMBL" id="GAA3948938.1"/>
    </source>
</evidence>
<dbReference type="Proteomes" id="UP001501337">
    <property type="component" value="Unassembled WGS sequence"/>
</dbReference>
<accession>A0ABP7NK51</accession>
<dbReference type="Gene3D" id="3.40.630.40">
    <property type="entry name" value="Zn-dependent exopeptidases"/>
    <property type="match status" value="1"/>
</dbReference>
<dbReference type="SUPFAM" id="SSF53187">
    <property type="entry name" value="Zn-dependent exopeptidases"/>
    <property type="match status" value="1"/>
</dbReference>
<organism evidence="1 2">
    <name type="scientific">Allohahella marinimesophila</name>
    <dbReference type="NCBI Taxonomy" id="1054972"/>
    <lineage>
        <taxon>Bacteria</taxon>
        <taxon>Pseudomonadati</taxon>
        <taxon>Pseudomonadota</taxon>
        <taxon>Gammaproteobacteria</taxon>
        <taxon>Oceanospirillales</taxon>
        <taxon>Hahellaceae</taxon>
        <taxon>Allohahella</taxon>
    </lineage>
</organism>
<dbReference type="InterPro" id="IPR007709">
    <property type="entry name" value="N-FG_amidohydro"/>
</dbReference>
<comment type="caution">
    <text evidence="1">The sequence shown here is derived from an EMBL/GenBank/DDBJ whole genome shotgun (WGS) entry which is preliminary data.</text>
</comment>
<keyword evidence="2" id="KW-1185">Reference proteome</keyword>
<dbReference type="EMBL" id="BAABBO010000001">
    <property type="protein sequence ID" value="GAA3948938.1"/>
    <property type="molecule type" value="Genomic_DNA"/>
</dbReference>
<proteinExistence type="predicted"/>
<name>A0ABP7NK51_9GAMM</name>
<protein>
    <submittedName>
        <fullName evidence="1">N-formylglutamate amidohydrolase</fullName>
    </submittedName>
</protein>
<reference evidence="2" key="1">
    <citation type="journal article" date="2019" name="Int. J. Syst. Evol. Microbiol.">
        <title>The Global Catalogue of Microorganisms (GCM) 10K type strain sequencing project: providing services to taxonomists for standard genome sequencing and annotation.</title>
        <authorList>
            <consortium name="The Broad Institute Genomics Platform"/>
            <consortium name="The Broad Institute Genome Sequencing Center for Infectious Disease"/>
            <person name="Wu L."/>
            <person name="Ma J."/>
        </authorList>
    </citation>
    <scope>NUCLEOTIDE SEQUENCE [LARGE SCALE GENOMIC DNA]</scope>
    <source>
        <strain evidence="2">JCM 17555</strain>
    </source>
</reference>
<gene>
    <name evidence="1" type="ORF">GCM10022278_05180</name>
</gene>